<gene>
    <name evidence="1" type="ORF">SDC9_136544</name>
</gene>
<proteinExistence type="predicted"/>
<comment type="caution">
    <text evidence="1">The sequence shown here is derived from an EMBL/GenBank/DDBJ whole genome shotgun (WGS) entry which is preliminary data.</text>
</comment>
<protein>
    <submittedName>
        <fullName evidence="1">Uncharacterized protein</fullName>
    </submittedName>
</protein>
<evidence type="ECO:0000313" key="1">
    <source>
        <dbReference type="EMBL" id="MPM89435.1"/>
    </source>
</evidence>
<dbReference type="AlphaFoldDB" id="A0A645DJJ4"/>
<accession>A0A645DJJ4</accession>
<name>A0A645DJJ4_9ZZZZ</name>
<dbReference type="EMBL" id="VSSQ01036857">
    <property type="protein sequence ID" value="MPM89435.1"/>
    <property type="molecule type" value="Genomic_DNA"/>
</dbReference>
<reference evidence="1" key="1">
    <citation type="submission" date="2019-08" db="EMBL/GenBank/DDBJ databases">
        <authorList>
            <person name="Kucharzyk K."/>
            <person name="Murdoch R.W."/>
            <person name="Higgins S."/>
            <person name="Loffler F."/>
        </authorList>
    </citation>
    <scope>NUCLEOTIDE SEQUENCE</scope>
</reference>
<sequence length="72" mass="8563">MNAQDYDYSKIDSVKMFSGTHPLVMKNRITSQNWKINLDIKHKNYSCIMYLLSAIEKLTGWRIGEYKNYKII</sequence>
<organism evidence="1">
    <name type="scientific">bioreactor metagenome</name>
    <dbReference type="NCBI Taxonomy" id="1076179"/>
    <lineage>
        <taxon>unclassified sequences</taxon>
        <taxon>metagenomes</taxon>
        <taxon>ecological metagenomes</taxon>
    </lineage>
</organism>